<dbReference type="AlphaFoldDB" id="A0AA35TPQ5"/>
<feature type="transmembrane region" description="Helical" evidence="2">
    <location>
        <begin position="227"/>
        <end position="249"/>
    </location>
</feature>
<evidence type="ECO:0000256" key="2">
    <source>
        <dbReference type="SAM" id="Phobius"/>
    </source>
</evidence>
<dbReference type="Proteomes" id="UP001174909">
    <property type="component" value="Unassembled WGS sequence"/>
</dbReference>
<keyword evidence="2" id="KW-1133">Transmembrane helix</keyword>
<evidence type="ECO:0000313" key="4">
    <source>
        <dbReference type="Proteomes" id="UP001174909"/>
    </source>
</evidence>
<reference evidence="3" key="1">
    <citation type="submission" date="2023-03" db="EMBL/GenBank/DDBJ databases">
        <authorList>
            <person name="Steffen K."/>
            <person name="Cardenas P."/>
        </authorList>
    </citation>
    <scope>NUCLEOTIDE SEQUENCE</scope>
</reference>
<keyword evidence="2" id="KW-0472">Membrane</keyword>
<evidence type="ECO:0000313" key="3">
    <source>
        <dbReference type="EMBL" id="CAI8051737.1"/>
    </source>
</evidence>
<proteinExistence type="predicted"/>
<protein>
    <submittedName>
        <fullName evidence="3">Uncharacterized protein</fullName>
    </submittedName>
</protein>
<feature type="compositionally biased region" description="Polar residues" evidence="1">
    <location>
        <begin position="12"/>
        <end position="29"/>
    </location>
</feature>
<feature type="transmembrane region" description="Helical" evidence="2">
    <location>
        <begin position="269"/>
        <end position="294"/>
    </location>
</feature>
<sequence length="295" mass="31755">MAEVDDGGVTANDASNPTTSAGGDTTSENGHIPAAEESEGGYLKVNVVGVLGPRPPSSQSNPNPAQQGGIRPRPPVPLPKPRPYELPGPRTTEPEYTYLDPQPSRRRDAGRQAPPDEVTPLVPPRGEPVQPELYDLQNAVCACLGIGRRYSGVCIFLSFLFFAGGIIIIGVVVASLARVPEGTTNARIVGNLLSGVIFILMSSFRLLAKLCNRVGDRRRKKWLFGGLIMYAWFVSLGYAATVGILASTADYCFYCPSTDSSSYFVNRMTFWVLVGMLLVPGALSSTVIIFFAWLN</sequence>
<evidence type="ECO:0000256" key="1">
    <source>
        <dbReference type="SAM" id="MobiDB-lite"/>
    </source>
</evidence>
<feature type="compositionally biased region" description="Low complexity" evidence="1">
    <location>
        <begin position="57"/>
        <end position="67"/>
    </location>
</feature>
<feature type="compositionally biased region" description="Pro residues" evidence="1">
    <location>
        <begin position="72"/>
        <end position="86"/>
    </location>
</feature>
<comment type="caution">
    <text evidence="3">The sequence shown here is derived from an EMBL/GenBank/DDBJ whole genome shotgun (WGS) entry which is preliminary data.</text>
</comment>
<dbReference type="EMBL" id="CASHTH010003955">
    <property type="protein sequence ID" value="CAI8051737.1"/>
    <property type="molecule type" value="Genomic_DNA"/>
</dbReference>
<feature type="region of interest" description="Disordered" evidence="1">
    <location>
        <begin position="1"/>
        <end position="127"/>
    </location>
</feature>
<accession>A0AA35TPQ5</accession>
<gene>
    <name evidence="3" type="ORF">GBAR_LOCUS28312</name>
</gene>
<keyword evidence="2" id="KW-0812">Transmembrane</keyword>
<feature type="transmembrane region" description="Helical" evidence="2">
    <location>
        <begin position="153"/>
        <end position="176"/>
    </location>
</feature>
<organism evidence="3 4">
    <name type="scientific">Geodia barretti</name>
    <name type="common">Barrett's horny sponge</name>
    <dbReference type="NCBI Taxonomy" id="519541"/>
    <lineage>
        <taxon>Eukaryota</taxon>
        <taxon>Metazoa</taxon>
        <taxon>Porifera</taxon>
        <taxon>Demospongiae</taxon>
        <taxon>Heteroscleromorpha</taxon>
        <taxon>Tetractinellida</taxon>
        <taxon>Astrophorina</taxon>
        <taxon>Geodiidae</taxon>
        <taxon>Geodia</taxon>
    </lineage>
</organism>
<name>A0AA35TPQ5_GEOBA</name>
<keyword evidence="4" id="KW-1185">Reference proteome</keyword>
<feature type="transmembrane region" description="Helical" evidence="2">
    <location>
        <begin position="188"/>
        <end position="207"/>
    </location>
</feature>